<dbReference type="GO" id="GO:0016020">
    <property type="term" value="C:membrane"/>
    <property type="evidence" value="ECO:0007669"/>
    <property type="project" value="InterPro"/>
</dbReference>
<dbReference type="CDD" id="cd06225">
    <property type="entry name" value="HAMP"/>
    <property type="match status" value="1"/>
</dbReference>
<dbReference type="Pfam" id="PF00672">
    <property type="entry name" value="HAMP"/>
    <property type="match status" value="1"/>
</dbReference>
<dbReference type="PANTHER" id="PTHR32089">
    <property type="entry name" value="METHYL-ACCEPTING CHEMOTAXIS PROTEIN MCPB"/>
    <property type="match status" value="1"/>
</dbReference>
<keyword evidence="1" id="KW-0472">Membrane</keyword>
<keyword evidence="1" id="KW-0812">Transmembrane</keyword>
<dbReference type="EMBL" id="SOZD01000012">
    <property type="protein sequence ID" value="TFF17990.1"/>
    <property type="molecule type" value="Genomic_DNA"/>
</dbReference>
<evidence type="ECO:0000259" key="2">
    <source>
        <dbReference type="PROSITE" id="PS50885"/>
    </source>
</evidence>
<dbReference type="AlphaFoldDB" id="A0A4Y8RAD6"/>
<dbReference type="GO" id="GO:0007165">
    <property type="term" value="P:signal transduction"/>
    <property type="evidence" value="ECO:0007669"/>
    <property type="project" value="InterPro"/>
</dbReference>
<dbReference type="Proteomes" id="UP000298179">
    <property type="component" value="Unassembled WGS sequence"/>
</dbReference>
<sequence length="321" mass="34291">MTLSSLKISSKLAAVFAVMVVIVVGMGMVVHSRLSAIEAANNEMQHHSQIRDVSRDIRMAVSRMEAAMRAFMLTRNERYTKAIDARQTSIGESLGNLRKLAPARSAEFDAIETSIASWRKAVVDPIVAAARSPYGLSGALTRFQSEDADKAIEAAENAIDALTNAETASVAAGSNDQLSAGSSAQLALIGGIAALVLATTFSGWLLARLIATPIRSMTQTMRRLASGDKSVEVPAVGRKDEIGQMAGAVQVFKEQAIERDRLETDAETARVSEAEAKQRQADLEHAKAEDLRAFMGVVDASFDRLSSGDLTVRMAGKVAPE</sequence>
<dbReference type="InterPro" id="IPR007891">
    <property type="entry name" value="CHASE3"/>
</dbReference>
<gene>
    <name evidence="3" type="ORF">E3C22_22945</name>
</gene>
<dbReference type="SMART" id="SM00304">
    <property type="entry name" value="HAMP"/>
    <property type="match status" value="1"/>
</dbReference>
<dbReference type="Pfam" id="PF05227">
    <property type="entry name" value="CHASE3"/>
    <property type="match status" value="1"/>
</dbReference>
<dbReference type="PANTHER" id="PTHR32089:SF112">
    <property type="entry name" value="LYSOZYME-LIKE PROTEIN-RELATED"/>
    <property type="match status" value="1"/>
</dbReference>
<dbReference type="Gene3D" id="6.10.340.10">
    <property type="match status" value="1"/>
</dbReference>
<dbReference type="OrthoDB" id="3289104at2"/>
<accession>A0A4Y8RAD6</accession>
<name>A0A4Y8RAD6_9HYPH</name>
<dbReference type="PROSITE" id="PS50885">
    <property type="entry name" value="HAMP"/>
    <property type="match status" value="1"/>
</dbReference>
<evidence type="ECO:0000256" key="1">
    <source>
        <dbReference type="SAM" id="Phobius"/>
    </source>
</evidence>
<dbReference type="InterPro" id="IPR003660">
    <property type="entry name" value="HAMP_dom"/>
</dbReference>
<organism evidence="3 4">
    <name type="scientific">Jiella endophytica</name>
    <dbReference type="NCBI Taxonomy" id="2558362"/>
    <lineage>
        <taxon>Bacteria</taxon>
        <taxon>Pseudomonadati</taxon>
        <taxon>Pseudomonadota</taxon>
        <taxon>Alphaproteobacteria</taxon>
        <taxon>Hyphomicrobiales</taxon>
        <taxon>Aurantimonadaceae</taxon>
        <taxon>Jiella</taxon>
    </lineage>
</organism>
<dbReference type="RefSeq" id="WP_134764217.1">
    <property type="nucleotide sequence ID" value="NZ_SOZD01000012.1"/>
</dbReference>
<dbReference type="SUPFAM" id="SSF158472">
    <property type="entry name" value="HAMP domain-like"/>
    <property type="match status" value="1"/>
</dbReference>
<comment type="caution">
    <text evidence="3">The sequence shown here is derived from an EMBL/GenBank/DDBJ whole genome shotgun (WGS) entry which is preliminary data.</text>
</comment>
<keyword evidence="4" id="KW-1185">Reference proteome</keyword>
<feature type="non-terminal residue" evidence="3">
    <location>
        <position position="321"/>
    </location>
</feature>
<proteinExistence type="predicted"/>
<feature type="domain" description="HAMP" evidence="2">
    <location>
        <begin position="208"/>
        <end position="261"/>
    </location>
</feature>
<feature type="transmembrane region" description="Helical" evidence="1">
    <location>
        <begin position="12"/>
        <end position="30"/>
    </location>
</feature>
<keyword evidence="1" id="KW-1133">Transmembrane helix</keyword>
<evidence type="ECO:0000313" key="4">
    <source>
        <dbReference type="Proteomes" id="UP000298179"/>
    </source>
</evidence>
<evidence type="ECO:0000313" key="3">
    <source>
        <dbReference type="EMBL" id="TFF17990.1"/>
    </source>
</evidence>
<reference evidence="3 4" key="1">
    <citation type="submission" date="2019-03" db="EMBL/GenBank/DDBJ databases">
        <title>Jiella endophytica sp. nov., a novel endophytic bacterium isolated from root of Ficus microcarpa Linn. f.</title>
        <authorList>
            <person name="Tuo L."/>
        </authorList>
    </citation>
    <scope>NUCLEOTIDE SEQUENCE [LARGE SCALE GENOMIC DNA]</scope>
    <source>
        <strain evidence="3 4">CBS5Q-3</strain>
    </source>
</reference>
<feature type="transmembrane region" description="Helical" evidence="1">
    <location>
        <begin position="186"/>
        <end position="207"/>
    </location>
</feature>
<protein>
    <submittedName>
        <fullName evidence="3">HAMP domain-containing protein</fullName>
    </submittedName>
</protein>